<evidence type="ECO:0000256" key="2">
    <source>
        <dbReference type="SAM" id="MobiDB-lite"/>
    </source>
</evidence>
<dbReference type="Pfam" id="PF07715">
    <property type="entry name" value="Plug"/>
    <property type="match status" value="1"/>
</dbReference>
<dbReference type="InterPro" id="IPR012910">
    <property type="entry name" value="Plug_dom"/>
</dbReference>
<organism evidence="5 6">
    <name type="scientific">Colwellia maritima</name>
    <dbReference type="NCBI Taxonomy" id="2912588"/>
    <lineage>
        <taxon>Bacteria</taxon>
        <taxon>Pseudomonadati</taxon>
        <taxon>Pseudomonadota</taxon>
        <taxon>Gammaproteobacteria</taxon>
        <taxon>Alteromonadales</taxon>
        <taxon>Colwelliaceae</taxon>
        <taxon>Colwellia</taxon>
    </lineage>
</organism>
<name>A0ABS9X384_9GAMM</name>
<evidence type="ECO:0000259" key="3">
    <source>
        <dbReference type="Pfam" id="PF00593"/>
    </source>
</evidence>
<comment type="caution">
    <text evidence="5">The sequence shown here is derived from an EMBL/GenBank/DDBJ whole genome shotgun (WGS) entry which is preliminary data.</text>
</comment>
<dbReference type="EMBL" id="JAKKSL010000001">
    <property type="protein sequence ID" value="MCI2283532.1"/>
    <property type="molecule type" value="Genomic_DNA"/>
</dbReference>
<comment type="similarity">
    <text evidence="1">Belongs to the TonB-dependent receptor family.</text>
</comment>
<dbReference type="InterPro" id="IPR010104">
    <property type="entry name" value="TonB_rcpt_bac"/>
</dbReference>
<protein>
    <submittedName>
        <fullName evidence="5">TonB-dependent receptor</fullName>
    </submittedName>
</protein>
<dbReference type="Proteomes" id="UP001139646">
    <property type="component" value="Unassembled WGS sequence"/>
</dbReference>
<dbReference type="PANTHER" id="PTHR40980">
    <property type="entry name" value="PLUG DOMAIN-CONTAINING PROTEIN"/>
    <property type="match status" value="1"/>
</dbReference>
<dbReference type="NCBIfam" id="TIGR01782">
    <property type="entry name" value="TonB-Xanth-Caul"/>
    <property type="match status" value="1"/>
</dbReference>
<sequence length="1004" mass="109424">MFNKKILTTSILAALSSMTVATMGYAAEDEAKDVEIITVTGIRGSLLRAMDVKRSSDGIVDAISAEDMGKFPDTNLAESLQRITGVSIDRASGEGSKVTVRGFGADKNLITLNGRQLPTTTGDRTFDFANIASESVSGVTVYKTSNASVTSGGIGATIDLQTHKPLQSPGTKASFGTKFVNDSSTDQGSTTPEISGLYSQTFADEKFGISLSGSYQERESGMQQFFQDQGYRASDYSNTGWGGVPAGADGGTNRPTSGNYSNPQQPRYVFEERQRERVNGQLVLQFKPIENLTTTLDYTLIRNTVEEQHTDASVWFNYAGDRSESVWDGSPNAVPLIYSEIYEINSDADFADTSLTVGSWGNEQKTDSIGLNIDWQVNDDLNLVLDHHSSKASMQATDPRHGTRNNLQLPSYTRTRTGLDLTGDLPGIATGNIESFTPETMRLSGIWFANDKYSSEIQQTQVKGEYVINDEVSIDFGVSVNTVNNHYRHTQVQRADWGGVGVEGDFADINWREDTILDKFDAKSGNFEGTPTQSDYDLFNTIYFADFDEIIRAAEFADPVANVDSLWGDCKAPAGASAGPNGEGHFCASTNWDADTNRFTEEKTTAYFTQVSYISEINDMPFSAFFGLRYETTDVDSKASAPGYSSIEWNEDTATSVTGVTGIESLHQSADYSQLLPSISVNLELTDDIVLRAAAGKTISRASYNQLQGGTTVNTGGSLSGYSGNSGNPALKPLESINFDVSAEYYYDEGSYVSLGYFRKDVTNWITTGTVDSAIFNLPNPLDGEKFRAATAALGANASNQEIRDYIFTNYADDPNVQPNFDEDGLLDGGKIIGDPTTDNIANFRLNVPVNGDNEETIDGIEFNVQHIFGDSGFGGIFNYTLTDSGLAYDNNSLQDTAALTGLSDTANIVAFYDKDGIQARIAYNWRDEFLNERRVNGDLTAPIYTEAYSQIDFNVSYDVAAVEGLTVFIEGINITNEYGRDTRLTYKLTQTGARYAVGARFSF</sequence>
<keyword evidence="1" id="KW-0472">Membrane</keyword>
<dbReference type="Pfam" id="PF00593">
    <property type="entry name" value="TonB_dep_Rec_b-barrel"/>
    <property type="match status" value="1"/>
</dbReference>
<comment type="subcellular location">
    <subcellularLocation>
        <location evidence="1">Cell outer membrane</location>
    </subcellularLocation>
</comment>
<dbReference type="RefSeq" id="WP_242285075.1">
    <property type="nucleotide sequence ID" value="NZ_JAKKSL010000001.1"/>
</dbReference>
<keyword evidence="1" id="KW-0798">TonB box</keyword>
<gene>
    <name evidence="5" type="ORF">L3081_09180</name>
</gene>
<evidence type="ECO:0000259" key="4">
    <source>
        <dbReference type="Pfam" id="PF07715"/>
    </source>
</evidence>
<reference evidence="5" key="1">
    <citation type="submission" date="2022-01" db="EMBL/GenBank/DDBJ databases">
        <title>Colwellia maritima, isolated from seawater.</title>
        <authorList>
            <person name="Kristyanto S."/>
            <person name="Jung J."/>
            <person name="Jeon C.O."/>
        </authorList>
    </citation>
    <scope>NUCLEOTIDE SEQUENCE</scope>
    <source>
        <strain evidence="5">MSW7</strain>
    </source>
</reference>
<keyword evidence="5" id="KW-0675">Receptor</keyword>
<evidence type="ECO:0000313" key="6">
    <source>
        <dbReference type="Proteomes" id="UP001139646"/>
    </source>
</evidence>
<feature type="compositionally biased region" description="Polar residues" evidence="2">
    <location>
        <begin position="253"/>
        <end position="264"/>
    </location>
</feature>
<accession>A0ABS9X384</accession>
<evidence type="ECO:0000256" key="1">
    <source>
        <dbReference type="RuleBase" id="RU003357"/>
    </source>
</evidence>
<proteinExistence type="inferred from homology"/>
<dbReference type="InterPro" id="IPR000531">
    <property type="entry name" value="Beta-barrel_TonB"/>
</dbReference>
<feature type="region of interest" description="Disordered" evidence="2">
    <location>
        <begin position="242"/>
        <end position="264"/>
    </location>
</feature>
<dbReference type="PANTHER" id="PTHR40980:SF3">
    <property type="entry name" value="TONB-DEPENDENT RECEPTOR-LIKE BETA-BARREL DOMAIN-CONTAINING PROTEIN"/>
    <property type="match status" value="1"/>
</dbReference>
<keyword evidence="6" id="KW-1185">Reference proteome</keyword>
<evidence type="ECO:0000313" key="5">
    <source>
        <dbReference type="EMBL" id="MCI2283532.1"/>
    </source>
</evidence>
<feature type="domain" description="TonB-dependent receptor plug" evidence="4">
    <location>
        <begin position="53"/>
        <end position="155"/>
    </location>
</feature>
<feature type="domain" description="TonB-dependent receptor-like beta-barrel" evidence="3">
    <location>
        <begin position="415"/>
        <end position="975"/>
    </location>
</feature>